<accession>A0A0G1HHE1</accession>
<evidence type="ECO:0000313" key="3">
    <source>
        <dbReference type="Proteomes" id="UP000033861"/>
    </source>
</evidence>
<dbReference type="EMBL" id="LCHZ01000026">
    <property type="protein sequence ID" value="KKT45978.1"/>
    <property type="molecule type" value="Genomic_DNA"/>
</dbReference>
<comment type="caution">
    <text evidence="2">The sequence shown here is derived from an EMBL/GenBank/DDBJ whole genome shotgun (WGS) entry which is preliminary data.</text>
</comment>
<dbReference type="AlphaFoldDB" id="A0A0G1HHE1"/>
<dbReference type="STRING" id="1618404.UW35_C0026G0013"/>
<name>A0A0G1HHE1_9BACT</name>
<organism evidence="2 3">
    <name type="scientific">Candidatus Collierbacteria bacterium GW2011_GWF2_44_15</name>
    <dbReference type="NCBI Taxonomy" id="1618404"/>
    <lineage>
        <taxon>Bacteria</taxon>
        <taxon>Candidatus Collieribacteriota</taxon>
    </lineage>
</organism>
<keyword evidence="1" id="KW-0812">Transmembrane</keyword>
<dbReference type="InterPro" id="IPR010178">
    <property type="entry name" value="Lit"/>
</dbReference>
<protein>
    <submittedName>
        <fullName evidence="2">Putative membrane protein</fullName>
    </submittedName>
</protein>
<dbReference type="Proteomes" id="UP000033861">
    <property type="component" value="Unassembled WGS sequence"/>
</dbReference>
<evidence type="ECO:0000256" key="1">
    <source>
        <dbReference type="SAM" id="Phobius"/>
    </source>
</evidence>
<evidence type="ECO:0000313" key="2">
    <source>
        <dbReference type="EMBL" id="KKT45978.1"/>
    </source>
</evidence>
<feature type="transmembrane region" description="Helical" evidence="1">
    <location>
        <begin position="15"/>
        <end position="35"/>
    </location>
</feature>
<dbReference type="Pfam" id="PF07314">
    <property type="entry name" value="Lit"/>
    <property type="match status" value="1"/>
</dbReference>
<keyword evidence="1" id="KW-1133">Transmembrane helix</keyword>
<gene>
    <name evidence="2" type="ORF">UW35_C0026G0013</name>
</gene>
<feature type="transmembrane region" description="Helical" evidence="1">
    <location>
        <begin position="94"/>
        <end position="113"/>
    </location>
</feature>
<keyword evidence="1" id="KW-0472">Membrane</keyword>
<sequence length="211" mass="23884">MDEINVNILSRNMKYVRALLILVWIISTAVLVASLPTSIRFACRDNCLLAVQVDRIVGGRPERVGPELRFLEVNEGKSLFTESEISHLIDVNRLLTMMKAIWIITGLSLVLSGKERFLISAQSSLKFGVVLAGIVAVFAMMSWEAFFIGFHKLFFPQGNWAFPPDSNLLMIYPEYFWQRMSGLVTGTVLVIYGALMIAVRHHTKRSRFKTT</sequence>
<proteinExistence type="predicted"/>
<feature type="transmembrane region" description="Helical" evidence="1">
    <location>
        <begin position="125"/>
        <end position="150"/>
    </location>
</feature>
<reference evidence="2 3" key="1">
    <citation type="journal article" date="2015" name="Nature">
        <title>rRNA introns, odd ribosomes, and small enigmatic genomes across a large radiation of phyla.</title>
        <authorList>
            <person name="Brown C.T."/>
            <person name="Hug L.A."/>
            <person name="Thomas B.C."/>
            <person name="Sharon I."/>
            <person name="Castelle C.J."/>
            <person name="Singh A."/>
            <person name="Wilkins M.J."/>
            <person name="Williams K.H."/>
            <person name="Banfield J.F."/>
        </authorList>
    </citation>
    <scope>NUCLEOTIDE SEQUENCE [LARGE SCALE GENOMIC DNA]</scope>
</reference>
<feature type="transmembrane region" description="Helical" evidence="1">
    <location>
        <begin position="176"/>
        <end position="199"/>
    </location>
</feature>